<dbReference type="InterPro" id="IPR036940">
    <property type="entry name" value="PI3/4_kinase_cat_sf"/>
</dbReference>
<dbReference type="SMART" id="SM00146">
    <property type="entry name" value="PI3Kc"/>
    <property type="match status" value="1"/>
</dbReference>
<evidence type="ECO:0000256" key="3">
    <source>
        <dbReference type="ARBA" id="ARBA00022777"/>
    </source>
</evidence>
<dbReference type="Gene3D" id="1.25.40.70">
    <property type="entry name" value="Phosphatidylinositol 3-kinase, accessory domain (PIK)"/>
    <property type="match status" value="1"/>
</dbReference>
<dbReference type="Proteomes" id="UP001158576">
    <property type="component" value="Chromosome XSR"/>
</dbReference>
<dbReference type="Gene3D" id="3.30.1010.10">
    <property type="entry name" value="Phosphatidylinositol 3-kinase Catalytic Subunit, Chain A, domain 4"/>
    <property type="match status" value="1"/>
</dbReference>
<feature type="region of interest" description="Disordered" evidence="4">
    <location>
        <begin position="71"/>
        <end position="107"/>
    </location>
</feature>
<dbReference type="InterPro" id="IPR011009">
    <property type="entry name" value="Kinase-like_dom_sf"/>
</dbReference>
<dbReference type="Gene3D" id="1.10.1070.11">
    <property type="entry name" value="Phosphatidylinositol 3-/4-kinase, catalytic domain"/>
    <property type="match status" value="1"/>
</dbReference>
<keyword evidence="2" id="KW-0808">Transferase</keyword>
<feature type="domain" description="PI3K/PI4K catalytic" evidence="5">
    <location>
        <begin position="982"/>
        <end position="1286"/>
    </location>
</feature>
<dbReference type="PROSITE" id="PS51545">
    <property type="entry name" value="PIK_HELICAL"/>
    <property type="match status" value="1"/>
</dbReference>
<dbReference type="InterPro" id="IPR001263">
    <property type="entry name" value="PI3K_accessory_dom"/>
</dbReference>
<dbReference type="PROSITE" id="PS50290">
    <property type="entry name" value="PI3_4_KINASE_3"/>
    <property type="match status" value="1"/>
</dbReference>
<sequence>MSDSSLHDINKKRTADDRVEINFVLPDGGNIYREYSVTQTLEEALDDVWDAGGEEEIWKSFVIEVEELYSSDEEADENEFEFFSSSSESESEPEPEEESIQSMDSELRDEVHPVLNSMFNPYHNTLVTLTGRPYIPKSPEPPKEEKQKLYRYVKKSDVRLRAVTKSNFKIKEFKGDEMQIQIQSLDLFEFLVRVSFAESNSENHDREAQEATINKIIGNKQMADYNKYVVSYEDPEDDKKLLCERLNDPHYSLHMMRRHLIDFCEKEKTQLRDDDNKNPLCGWNRDFGARKVQNVIQAQYFTRSWCNQKDNEQTYVNARIYLRHWVEDMPYEEAKLSFELTIRFSRFEKTAKERPTVVLDLLEDVNNSPFYKRNVALQRYLPVRNGLDFFIVAGKMEILLPLTEKVRNFTSIQIGKFEQVNLYLCRGLDKMVPNYFPWNPGNMHNDNLTVNNIVLENPYDGSTLQESKQSKYKHALAMRIMTTQDIPYNVAHEIYYKVAVINGRKILASQLDQNFGQTTLASFLKPYFRFKNLIFADLPQELWIERPGQTKLGPPTLGGFTNFKLFNQFGVCHVRENFDIKLNRLAEENIPLDFLDTAFIRDNEGALFFIGNVGDSPSEITVRISLDDQKMKEQRVRELVYHCNQEDAPPCMRRNSLIVDEPEDPEVKHSLKETHDTSAASSELTLERDVLSESTNKALKAERETHLIQIRKTLGIIDSSIGPFSVNVDKKKTSQTDAILREIRESRLLQEEIIKSMPHQIHKYIQAFSSAEHSKELYKALDRWNLAKLSPETFLPLLSQDFIDPIVRCWAIMQLDKYSDAQLEELLLQIVHLLKYEPYHDITLSPEGVTVLGRMNLPRFLLQRSMRNRRFGSELGTPYIANSHQLERFFFTVIMECLLKFGGQYFHNPHRNYKTPELVRSHLYKQVHFWEQIISLHNHYMHYADAIERIKKAFIENKEYKKCDWECLVNPLEPEMLLMDLNMEKMKMFSSARKPILLPWVNASLIFKEGDDLRQDVLGLQIIRCMDTAWKSRRSHRHKRPERANIILDLNMTTYQVLATPKCLTKDYSLDGFRQYGFIQMVPGETLSSINETYGKTMGYIRSGTFGMKEFLDGMSVKNPEHKHQHVTNEHLYWAFMNSLAGSTVATFVIGIRDRHNDNIMIGLQGEIFHIDYGHILDHRKKKLGYDREPHEFILTTDFVKVFAHGPDKDLIRKIFVEKCIWAYERVLERRHDLKLRFLMLVNADLPELKYADLQYLDQKLGYDMSEHEECGHKWEEHKEVLVSAFRRKMNEYMSNRGMRLIMNFIAHDVRKKIKQTLKI</sequence>
<dbReference type="InterPro" id="IPR015433">
    <property type="entry name" value="PI3/4_kinase"/>
</dbReference>
<dbReference type="PANTHER" id="PTHR10048:SF14">
    <property type="entry name" value="LD28067P"/>
    <property type="match status" value="1"/>
</dbReference>
<feature type="compositionally biased region" description="Acidic residues" evidence="4">
    <location>
        <begin position="71"/>
        <end position="80"/>
    </location>
</feature>
<dbReference type="Pfam" id="PF00454">
    <property type="entry name" value="PI3_PI4_kinase"/>
    <property type="match status" value="1"/>
</dbReference>
<dbReference type="PROSITE" id="PS00915">
    <property type="entry name" value="PI3_4_KINASE_1"/>
    <property type="match status" value="1"/>
</dbReference>
<dbReference type="SUPFAM" id="SSF56112">
    <property type="entry name" value="Protein kinase-like (PK-like)"/>
    <property type="match status" value="1"/>
</dbReference>
<dbReference type="SUPFAM" id="SSF48371">
    <property type="entry name" value="ARM repeat"/>
    <property type="match status" value="1"/>
</dbReference>
<comment type="similarity">
    <text evidence="1">Belongs to the PI3/PI4-kinase family. Type III PI4K subfamily.</text>
</comment>
<evidence type="ECO:0000313" key="8">
    <source>
        <dbReference type="Proteomes" id="UP001158576"/>
    </source>
</evidence>
<dbReference type="InterPro" id="IPR016024">
    <property type="entry name" value="ARM-type_fold"/>
</dbReference>
<keyword evidence="3" id="KW-0418">Kinase</keyword>
<evidence type="ECO:0000313" key="7">
    <source>
        <dbReference type="EMBL" id="CAG5097918.1"/>
    </source>
</evidence>
<dbReference type="EMBL" id="OU015569">
    <property type="protein sequence ID" value="CAG5097918.1"/>
    <property type="molecule type" value="Genomic_DNA"/>
</dbReference>
<accession>A0ABN7SHI7</accession>
<evidence type="ECO:0000259" key="5">
    <source>
        <dbReference type="PROSITE" id="PS50290"/>
    </source>
</evidence>
<dbReference type="PROSITE" id="PS00916">
    <property type="entry name" value="PI3_4_KINASE_2"/>
    <property type="match status" value="1"/>
</dbReference>
<feature type="region of interest" description="Disordered" evidence="4">
    <location>
        <begin position="665"/>
        <end position="687"/>
    </location>
</feature>
<dbReference type="InterPro" id="IPR018936">
    <property type="entry name" value="PI3/4_kinase_CS"/>
</dbReference>
<organism evidence="7 8">
    <name type="scientific">Oikopleura dioica</name>
    <name type="common">Tunicate</name>
    <dbReference type="NCBI Taxonomy" id="34765"/>
    <lineage>
        <taxon>Eukaryota</taxon>
        <taxon>Metazoa</taxon>
        <taxon>Chordata</taxon>
        <taxon>Tunicata</taxon>
        <taxon>Appendicularia</taxon>
        <taxon>Copelata</taxon>
        <taxon>Oikopleuridae</taxon>
        <taxon>Oikopleura</taxon>
    </lineage>
</organism>
<gene>
    <name evidence="7" type="ORF">OKIOD_LOCUS6848</name>
</gene>
<dbReference type="PANTHER" id="PTHR10048">
    <property type="entry name" value="PHOSPHATIDYLINOSITOL KINASE"/>
    <property type="match status" value="1"/>
</dbReference>
<protein>
    <submittedName>
        <fullName evidence="7">Oidioi.mRNA.OKI2018_I69.XSR.g15290.t2.cds</fullName>
    </submittedName>
</protein>
<dbReference type="SMART" id="SM00145">
    <property type="entry name" value="PI3Ka"/>
    <property type="match status" value="1"/>
</dbReference>
<reference evidence="7 8" key="1">
    <citation type="submission" date="2021-04" db="EMBL/GenBank/DDBJ databases">
        <authorList>
            <person name="Bliznina A."/>
        </authorList>
    </citation>
    <scope>NUCLEOTIDE SEQUENCE [LARGE SCALE GENOMIC DNA]</scope>
</reference>
<name>A0ABN7SHI7_OIKDI</name>
<evidence type="ECO:0000256" key="1">
    <source>
        <dbReference type="ARBA" id="ARBA00006209"/>
    </source>
</evidence>
<proteinExistence type="inferred from homology"/>
<feature type="compositionally biased region" description="Acidic residues" evidence="4">
    <location>
        <begin position="89"/>
        <end position="99"/>
    </location>
</feature>
<feature type="domain" description="PIK helical" evidence="6">
    <location>
        <begin position="700"/>
        <end position="901"/>
    </location>
</feature>
<evidence type="ECO:0000256" key="2">
    <source>
        <dbReference type="ARBA" id="ARBA00022679"/>
    </source>
</evidence>
<dbReference type="InterPro" id="IPR042236">
    <property type="entry name" value="PI3K_accessory_sf"/>
</dbReference>
<keyword evidence="8" id="KW-1185">Reference proteome</keyword>
<dbReference type="Pfam" id="PF00613">
    <property type="entry name" value="PI3Ka"/>
    <property type="match status" value="1"/>
</dbReference>
<feature type="compositionally biased region" description="Basic and acidic residues" evidence="4">
    <location>
        <begin position="665"/>
        <end position="676"/>
    </location>
</feature>
<evidence type="ECO:0000256" key="4">
    <source>
        <dbReference type="SAM" id="MobiDB-lite"/>
    </source>
</evidence>
<evidence type="ECO:0000259" key="6">
    <source>
        <dbReference type="PROSITE" id="PS51545"/>
    </source>
</evidence>
<dbReference type="InterPro" id="IPR000403">
    <property type="entry name" value="PI3/4_kinase_cat_dom"/>
</dbReference>